<feature type="region of interest" description="Disordered" evidence="1">
    <location>
        <begin position="1"/>
        <end position="28"/>
    </location>
</feature>
<name>A0AA86PAM7_9EUKA</name>
<accession>A0AA86PAM7</accession>
<evidence type="ECO:0000313" key="2">
    <source>
        <dbReference type="EMBL" id="CAI9933978.1"/>
    </source>
</evidence>
<dbReference type="Proteomes" id="UP001642409">
    <property type="component" value="Unassembled WGS sequence"/>
</dbReference>
<reference evidence="3 4" key="2">
    <citation type="submission" date="2024-07" db="EMBL/GenBank/DDBJ databases">
        <authorList>
            <person name="Akdeniz Z."/>
        </authorList>
    </citation>
    <scope>NUCLEOTIDE SEQUENCE [LARGE SCALE GENOMIC DNA]</scope>
</reference>
<protein>
    <submittedName>
        <fullName evidence="3">Hypothetical_protein</fullName>
    </submittedName>
</protein>
<dbReference type="EMBL" id="CAXDID020000169">
    <property type="protein sequence ID" value="CAL6046854.1"/>
    <property type="molecule type" value="Genomic_DNA"/>
</dbReference>
<dbReference type="AlphaFoldDB" id="A0AA86PAM7"/>
<evidence type="ECO:0000313" key="4">
    <source>
        <dbReference type="Proteomes" id="UP001642409"/>
    </source>
</evidence>
<comment type="caution">
    <text evidence="2">The sequence shown here is derived from an EMBL/GenBank/DDBJ whole genome shotgun (WGS) entry which is preliminary data.</text>
</comment>
<organism evidence="2">
    <name type="scientific">Hexamita inflata</name>
    <dbReference type="NCBI Taxonomy" id="28002"/>
    <lineage>
        <taxon>Eukaryota</taxon>
        <taxon>Metamonada</taxon>
        <taxon>Diplomonadida</taxon>
        <taxon>Hexamitidae</taxon>
        <taxon>Hexamitinae</taxon>
        <taxon>Hexamita</taxon>
    </lineage>
</organism>
<keyword evidence="4" id="KW-1185">Reference proteome</keyword>
<evidence type="ECO:0000256" key="1">
    <source>
        <dbReference type="SAM" id="MobiDB-lite"/>
    </source>
</evidence>
<dbReference type="EMBL" id="CATOUU010000554">
    <property type="protein sequence ID" value="CAI9933978.1"/>
    <property type="molecule type" value="Genomic_DNA"/>
</dbReference>
<gene>
    <name evidence="2" type="ORF">HINF_LOCUS21623</name>
    <name evidence="3" type="ORF">HINF_LOCUS41927</name>
</gene>
<reference evidence="2" key="1">
    <citation type="submission" date="2023-06" db="EMBL/GenBank/DDBJ databases">
        <authorList>
            <person name="Kurt Z."/>
        </authorList>
    </citation>
    <scope>NUCLEOTIDE SEQUENCE</scope>
</reference>
<evidence type="ECO:0000313" key="3">
    <source>
        <dbReference type="EMBL" id="CAL6046854.1"/>
    </source>
</evidence>
<proteinExistence type="predicted"/>
<sequence>MGGTWRQAPKYQAETPAQAPKGHKSARFTGRDVTTSFGVKNNIKWQMSLKYVIMQLYTVDRLHLLNVIYELIKNTKPTYLSQKMANNSSLTQAYPGTPRDTSL</sequence>